<proteinExistence type="inferred from homology"/>
<dbReference type="GO" id="GO:0005829">
    <property type="term" value="C:cytosol"/>
    <property type="evidence" value="ECO:0007669"/>
    <property type="project" value="TreeGrafter"/>
</dbReference>
<gene>
    <name evidence="8" type="ORF">UX44_C0002G0014</name>
</gene>
<organism evidence="8 9">
    <name type="scientific">candidate division WWE3 bacterium GW2011_GWA1_46_21</name>
    <dbReference type="NCBI Taxonomy" id="1619107"/>
    <lineage>
        <taxon>Bacteria</taxon>
        <taxon>Katanobacteria</taxon>
    </lineage>
</organism>
<dbReference type="PATRIC" id="fig|1619107.3.peg.62"/>
<comment type="catalytic activity">
    <reaction evidence="1 7">
        <text>(2R)-3-phosphoglycerate + ATP = (2R)-3-phospho-glyceroyl phosphate + ADP</text>
        <dbReference type="Rhea" id="RHEA:14801"/>
        <dbReference type="ChEBI" id="CHEBI:30616"/>
        <dbReference type="ChEBI" id="CHEBI:57604"/>
        <dbReference type="ChEBI" id="CHEBI:58272"/>
        <dbReference type="ChEBI" id="CHEBI:456216"/>
        <dbReference type="EC" id="2.7.2.3"/>
    </reaction>
</comment>
<evidence type="ECO:0000256" key="5">
    <source>
        <dbReference type="ARBA" id="ARBA00022777"/>
    </source>
</evidence>
<evidence type="ECO:0000256" key="1">
    <source>
        <dbReference type="ARBA" id="ARBA00000642"/>
    </source>
</evidence>
<keyword evidence="4" id="KW-0547">Nucleotide-binding</keyword>
<evidence type="ECO:0000256" key="6">
    <source>
        <dbReference type="ARBA" id="ARBA00022840"/>
    </source>
</evidence>
<evidence type="ECO:0000256" key="4">
    <source>
        <dbReference type="ARBA" id="ARBA00022741"/>
    </source>
</evidence>
<dbReference type="Proteomes" id="UP000034732">
    <property type="component" value="Unassembled WGS sequence"/>
</dbReference>
<sequence>MLSVTDANISAGLRIFVRGDLDVPLAGGNIVDTFRLDRLLPTLNFLKSKSAEIILAGHIGRPHGSFTSDLSTKQLKNYFDEKLGNFSFELMENLRFDLREETNDVSFARELASKANLYVNECFGTNHERHASIVGLPKLLPAYAGVRLMEEVATLGKVMREPARPLTVILGGAKIDTKLPVISKFVEFADNVLLGGKLGLEWKGGDAKNLYTPTDYAVDFKDIGPNTIAKYKDIILASKTIIWSGPMGVFEEAAFFGGTLAIATAVIAAQAYTIAGGGDTISALKKANALEKFGFVSTGGSAMLEFLARGRLPGLEALEYHG</sequence>
<dbReference type="GO" id="GO:0004618">
    <property type="term" value="F:phosphoglycerate kinase activity"/>
    <property type="evidence" value="ECO:0007669"/>
    <property type="project" value="UniProtKB-EC"/>
</dbReference>
<evidence type="ECO:0000256" key="3">
    <source>
        <dbReference type="ARBA" id="ARBA00022679"/>
    </source>
</evidence>
<dbReference type="Pfam" id="PF00162">
    <property type="entry name" value="PGK"/>
    <property type="match status" value="3"/>
</dbReference>
<evidence type="ECO:0000313" key="8">
    <source>
        <dbReference type="EMBL" id="KKU31981.1"/>
    </source>
</evidence>
<protein>
    <recommendedName>
        <fullName evidence="2 7">Phosphoglycerate kinase</fullName>
        <ecNumber evidence="2 7">2.7.2.3</ecNumber>
    </recommendedName>
</protein>
<reference evidence="8 9" key="1">
    <citation type="journal article" date="2015" name="Nature">
        <title>rRNA introns, odd ribosomes, and small enigmatic genomes across a large radiation of phyla.</title>
        <authorList>
            <person name="Brown C.T."/>
            <person name="Hug L.A."/>
            <person name="Thomas B.C."/>
            <person name="Sharon I."/>
            <person name="Castelle C.J."/>
            <person name="Singh A."/>
            <person name="Wilkins M.J."/>
            <person name="Williams K.H."/>
            <person name="Banfield J.F."/>
        </authorList>
    </citation>
    <scope>NUCLEOTIDE SEQUENCE [LARGE SCALE GENOMIC DNA]</scope>
</reference>
<comment type="caution">
    <text evidence="8">The sequence shown here is derived from an EMBL/GenBank/DDBJ whole genome shotgun (WGS) entry which is preliminary data.</text>
</comment>
<keyword evidence="3 7" id="KW-0808">Transferase</keyword>
<evidence type="ECO:0000256" key="7">
    <source>
        <dbReference type="RuleBase" id="RU000532"/>
    </source>
</evidence>
<accession>A0A0G1PGT0</accession>
<dbReference type="GO" id="GO:0005524">
    <property type="term" value="F:ATP binding"/>
    <property type="evidence" value="ECO:0007669"/>
    <property type="project" value="UniProtKB-KW"/>
</dbReference>
<keyword evidence="6" id="KW-0067">ATP-binding</keyword>
<keyword evidence="5 7" id="KW-0418">Kinase</keyword>
<dbReference type="EMBL" id="LCMF01000002">
    <property type="protein sequence ID" value="KKU31981.1"/>
    <property type="molecule type" value="Genomic_DNA"/>
</dbReference>
<dbReference type="InterPro" id="IPR001576">
    <property type="entry name" value="Phosphoglycerate_kinase"/>
</dbReference>
<dbReference type="PANTHER" id="PTHR11406">
    <property type="entry name" value="PHOSPHOGLYCERATE KINASE"/>
    <property type="match status" value="1"/>
</dbReference>
<evidence type="ECO:0000256" key="2">
    <source>
        <dbReference type="ARBA" id="ARBA00013061"/>
    </source>
</evidence>
<name>A0A0G1PGT0_UNCKA</name>
<dbReference type="GO" id="GO:0006096">
    <property type="term" value="P:glycolytic process"/>
    <property type="evidence" value="ECO:0007669"/>
    <property type="project" value="InterPro"/>
</dbReference>
<dbReference type="EC" id="2.7.2.3" evidence="2 7"/>
<dbReference type="Gene3D" id="3.40.50.1260">
    <property type="entry name" value="Phosphoglycerate kinase, N-terminal domain"/>
    <property type="match status" value="4"/>
</dbReference>
<dbReference type="SUPFAM" id="SSF53748">
    <property type="entry name" value="Phosphoglycerate kinase"/>
    <property type="match status" value="1"/>
</dbReference>
<comment type="similarity">
    <text evidence="7">Belongs to the phosphoglycerate kinase family.</text>
</comment>
<dbReference type="PANTHER" id="PTHR11406:SF23">
    <property type="entry name" value="PHOSPHOGLYCERATE KINASE 1, CHLOROPLASTIC-RELATED"/>
    <property type="match status" value="1"/>
</dbReference>
<dbReference type="InterPro" id="IPR015824">
    <property type="entry name" value="Phosphoglycerate_kinase_N"/>
</dbReference>
<dbReference type="InterPro" id="IPR036043">
    <property type="entry name" value="Phosphoglycerate_kinase_sf"/>
</dbReference>
<evidence type="ECO:0000313" key="9">
    <source>
        <dbReference type="Proteomes" id="UP000034732"/>
    </source>
</evidence>
<dbReference type="AlphaFoldDB" id="A0A0G1PGT0"/>
<dbReference type="PRINTS" id="PR00477">
    <property type="entry name" value="PHGLYCKINASE"/>
</dbReference>
<dbReference type="GO" id="GO:0043531">
    <property type="term" value="F:ADP binding"/>
    <property type="evidence" value="ECO:0007669"/>
    <property type="project" value="TreeGrafter"/>
</dbReference>
<dbReference type="GO" id="GO:0006094">
    <property type="term" value="P:gluconeogenesis"/>
    <property type="evidence" value="ECO:0007669"/>
    <property type="project" value="TreeGrafter"/>
</dbReference>